<comment type="pathway">
    <text evidence="1">Cofactor biosynthesis; ubiquinone biosynthesis.</text>
</comment>
<name>A0A562Q2X5_9BURK</name>
<comment type="caution">
    <text evidence="2">The sequence shown here is derived from an EMBL/GenBank/DDBJ whole genome shotgun (WGS) entry which is preliminary data.</text>
</comment>
<protein>
    <recommendedName>
        <fullName evidence="1">Ubiquinone biosynthesis accessory factor UbiK</fullName>
    </recommendedName>
</protein>
<dbReference type="PANTHER" id="PTHR38040:SF1">
    <property type="entry name" value="UBIQUINONE BIOSYNTHESIS ACCESSORY FACTOR UBIK"/>
    <property type="match status" value="1"/>
</dbReference>
<organism evidence="2 3">
    <name type="scientific">Pseudoduganella flava</name>
    <dbReference type="NCBI Taxonomy" id="871742"/>
    <lineage>
        <taxon>Bacteria</taxon>
        <taxon>Pseudomonadati</taxon>
        <taxon>Pseudomonadota</taxon>
        <taxon>Betaproteobacteria</taxon>
        <taxon>Burkholderiales</taxon>
        <taxon>Oxalobacteraceae</taxon>
        <taxon>Telluria group</taxon>
        <taxon>Pseudoduganella</taxon>
    </lineage>
</organism>
<gene>
    <name evidence="1" type="primary">ubiK</name>
    <name evidence="2" type="ORF">IP92_00004</name>
</gene>
<proteinExistence type="inferred from homology"/>
<dbReference type="Pfam" id="PF04380">
    <property type="entry name" value="BMFP"/>
    <property type="match status" value="1"/>
</dbReference>
<accession>A0A562Q2X5</accession>
<dbReference type="GO" id="GO:0006744">
    <property type="term" value="P:ubiquinone biosynthetic process"/>
    <property type="evidence" value="ECO:0007669"/>
    <property type="project" value="UniProtKB-UniRule"/>
</dbReference>
<dbReference type="EMBL" id="VLKW01000001">
    <property type="protein sequence ID" value="TWI51022.1"/>
    <property type="molecule type" value="Genomic_DNA"/>
</dbReference>
<dbReference type="PANTHER" id="PTHR38040">
    <property type="entry name" value="UBIQUINONE BIOSYNTHESIS ACCESSORY FACTOR UBIK"/>
    <property type="match status" value="1"/>
</dbReference>
<evidence type="ECO:0000313" key="3">
    <source>
        <dbReference type="Proteomes" id="UP000315112"/>
    </source>
</evidence>
<comment type="subcellular location">
    <subcellularLocation>
        <location evidence="1">Cytoplasm</location>
    </subcellularLocation>
</comment>
<sequence length="97" mass="11305">MVRWRDKSHREPIVDMNTFFNDLQNKINHVIENSPAKDIERNVKAMMTQGFARLDLVTREEFDIQAQVLAKTRARLELLETRLAELEAKVAAEKTPL</sequence>
<evidence type="ECO:0000256" key="1">
    <source>
        <dbReference type="HAMAP-Rule" id="MF_02216"/>
    </source>
</evidence>
<dbReference type="InterPro" id="IPR007475">
    <property type="entry name" value="UbiK"/>
</dbReference>
<evidence type="ECO:0000313" key="2">
    <source>
        <dbReference type="EMBL" id="TWI51022.1"/>
    </source>
</evidence>
<dbReference type="GO" id="GO:0005737">
    <property type="term" value="C:cytoplasm"/>
    <property type="evidence" value="ECO:0007669"/>
    <property type="project" value="UniProtKB-SubCell"/>
</dbReference>
<comment type="similarity">
    <text evidence="1">Belongs to the UbiK family.</text>
</comment>
<dbReference type="AlphaFoldDB" id="A0A562Q2X5"/>
<comment type="function">
    <text evidence="1">Required for efficient ubiquinone (coenzyme Q) biosynthesis. UbiK is probably an accessory factor of Ubi enzymes and facilitates ubiquinone biosynthesis by acting as an assembly factor, a targeting factor, or both.</text>
</comment>
<dbReference type="HAMAP" id="MF_02216">
    <property type="entry name" value="UbiK"/>
    <property type="match status" value="1"/>
</dbReference>
<dbReference type="UniPathway" id="UPA00232"/>
<dbReference type="Proteomes" id="UP000315112">
    <property type="component" value="Unassembled WGS sequence"/>
</dbReference>
<keyword evidence="1" id="KW-0963">Cytoplasm</keyword>
<reference evidence="2 3" key="1">
    <citation type="journal article" date="2015" name="Stand. Genomic Sci.">
        <title>Genomic Encyclopedia of Bacterial and Archaeal Type Strains, Phase III: the genomes of soil and plant-associated and newly described type strains.</title>
        <authorList>
            <person name="Whitman W.B."/>
            <person name="Woyke T."/>
            <person name="Klenk H.P."/>
            <person name="Zhou Y."/>
            <person name="Lilburn T.G."/>
            <person name="Beck B.J."/>
            <person name="De Vos P."/>
            <person name="Vandamme P."/>
            <person name="Eisen J.A."/>
            <person name="Garrity G."/>
            <person name="Hugenholtz P."/>
            <person name="Kyrpides N.C."/>
        </authorList>
    </citation>
    <scope>NUCLEOTIDE SEQUENCE [LARGE SCALE GENOMIC DNA]</scope>
    <source>
        <strain evidence="2 3">CGMCC 1.10685</strain>
    </source>
</reference>
<keyword evidence="1" id="KW-0831">Ubiquinone biosynthesis</keyword>